<accession>A0A1Q9LD58</accession>
<feature type="compositionally biased region" description="Low complexity" evidence="1">
    <location>
        <begin position="67"/>
        <end position="81"/>
    </location>
</feature>
<dbReference type="RefSeq" id="WP_075978177.1">
    <property type="nucleotide sequence ID" value="NZ_MKQR01000028.1"/>
</dbReference>
<evidence type="ECO:0000313" key="3">
    <source>
        <dbReference type="Proteomes" id="UP000186040"/>
    </source>
</evidence>
<keyword evidence="3" id="KW-1185">Reference proteome</keyword>
<dbReference type="Proteomes" id="UP000186040">
    <property type="component" value="Unassembled WGS sequence"/>
</dbReference>
<comment type="caution">
    <text evidence="2">The sequence shown here is derived from an EMBL/GenBank/DDBJ whole genome shotgun (WGS) entry which is preliminary data.</text>
</comment>
<dbReference type="EMBL" id="MKQR01000028">
    <property type="protein sequence ID" value="OLR89968.1"/>
    <property type="molecule type" value="Genomic_DNA"/>
</dbReference>
<reference evidence="2 3" key="1">
    <citation type="submission" date="2016-10" db="EMBL/GenBank/DDBJ databases">
        <title>The Draft Genome Sequence of Actinokineospora bangkokensis 44EHWT reveals the biosynthetic pathway of antifungal compounds Thailandins with unusual extender unit butylmalonyl-CoA.</title>
        <authorList>
            <person name="Greule A."/>
            <person name="Intra B."/>
            <person name="Flemming S."/>
            <person name="Rommel M.G."/>
            <person name="Panbangred W."/>
            <person name="Bechthold A."/>
        </authorList>
    </citation>
    <scope>NUCLEOTIDE SEQUENCE [LARGE SCALE GENOMIC DNA]</scope>
    <source>
        <strain evidence="2 3">44EHW</strain>
    </source>
</reference>
<feature type="region of interest" description="Disordered" evidence="1">
    <location>
        <begin position="49"/>
        <end position="81"/>
    </location>
</feature>
<evidence type="ECO:0000313" key="2">
    <source>
        <dbReference type="EMBL" id="OLR89968.1"/>
    </source>
</evidence>
<proteinExistence type="predicted"/>
<sequence length="81" mass="8728">MTPVLLSLALFALVLWLLSRADTDLTRAPLAGPTHLEDRDTARVVAELRSREPRPAPPAPAHRRPVSARTAATARPATGSR</sequence>
<gene>
    <name evidence="2" type="ORF">BJP25_03010</name>
</gene>
<organism evidence="2 3">
    <name type="scientific">Actinokineospora bangkokensis</name>
    <dbReference type="NCBI Taxonomy" id="1193682"/>
    <lineage>
        <taxon>Bacteria</taxon>
        <taxon>Bacillati</taxon>
        <taxon>Actinomycetota</taxon>
        <taxon>Actinomycetes</taxon>
        <taxon>Pseudonocardiales</taxon>
        <taxon>Pseudonocardiaceae</taxon>
        <taxon>Actinokineospora</taxon>
    </lineage>
</organism>
<name>A0A1Q9LD58_9PSEU</name>
<dbReference type="AlphaFoldDB" id="A0A1Q9LD58"/>
<evidence type="ECO:0000256" key="1">
    <source>
        <dbReference type="SAM" id="MobiDB-lite"/>
    </source>
</evidence>
<protein>
    <submittedName>
        <fullName evidence="2">Uncharacterized protein</fullName>
    </submittedName>
</protein>